<comment type="subcellular location">
    <subcellularLocation>
        <location evidence="1">Cell membrane</location>
        <topology evidence="1">Multi-pass membrane protein</topology>
    </subcellularLocation>
</comment>
<dbReference type="GO" id="GO:0005886">
    <property type="term" value="C:plasma membrane"/>
    <property type="evidence" value="ECO:0007669"/>
    <property type="project" value="UniProtKB-SubCell"/>
</dbReference>
<dbReference type="PANTHER" id="PTHR23508:SF10">
    <property type="entry name" value="CARBOXYLIC ACID TRANSPORTER PROTEIN HOMOLOG"/>
    <property type="match status" value="1"/>
</dbReference>
<feature type="transmembrane region" description="Helical" evidence="5">
    <location>
        <begin position="21"/>
        <end position="38"/>
    </location>
</feature>
<protein>
    <submittedName>
        <fullName evidence="7">Major facilitator superfamily transporter</fullName>
    </submittedName>
</protein>
<evidence type="ECO:0000313" key="8">
    <source>
        <dbReference type="Proteomes" id="UP000005038"/>
    </source>
</evidence>
<dbReference type="AlphaFoldDB" id="H5TPM4"/>
<evidence type="ECO:0000313" key="7">
    <source>
        <dbReference type="EMBL" id="GAB35432.1"/>
    </source>
</evidence>
<dbReference type="SUPFAM" id="SSF103473">
    <property type="entry name" value="MFS general substrate transporter"/>
    <property type="match status" value="1"/>
</dbReference>
<feature type="transmembrane region" description="Helical" evidence="5">
    <location>
        <begin position="44"/>
        <end position="63"/>
    </location>
</feature>
<dbReference type="InterPro" id="IPR005828">
    <property type="entry name" value="MFS_sugar_transport-like"/>
</dbReference>
<dbReference type="Proteomes" id="UP000005038">
    <property type="component" value="Unassembled WGS sequence"/>
</dbReference>
<keyword evidence="4 5" id="KW-0472">Membrane</keyword>
<comment type="caution">
    <text evidence="7">The sequence shown here is derived from an EMBL/GenBank/DDBJ whole genome shotgun (WGS) entry which is preliminary data.</text>
</comment>
<evidence type="ECO:0000259" key="6">
    <source>
        <dbReference type="PROSITE" id="PS50850"/>
    </source>
</evidence>
<organism evidence="7 8">
    <name type="scientific">Gordonia otitidis (strain DSM 44809 / CCUG 52243 / JCM 12355 / NBRC 100426 / IFM 10032)</name>
    <dbReference type="NCBI Taxonomy" id="1108044"/>
    <lineage>
        <taxon>Bacteria</taxon>
        <taxon>Bacillati</taxon>
        <taxon>Actinomycetota</taxon>
        <taxon>Actinomycetes</taxon>
        <taxon>Mycobacteriales</taxon>
        <taxon>Gordoniaceae</taxon>
        <taxon>Gordonia</taxon>
    </lineage>
</organism>
<keyword evidence="8" id="KW-1185">Reference proteome</keyword>
<proteinExistence type="predicted"/>
<feature type="transmembrane region" description="Helical" evidence="5">
    <location>
        <begin position="92"/>
        <end position="110"/>
    </location>
</feature>
<feature type="transmembrane region" description="Helical" evidence="5">
    <location>
        <begin position="254"/>
        <end position="273"/>
    </location>
</feature>
<feature type="domain" description="Major facilitator superfamily (MFS) profile" evidence="6">
    <location>
        <begin position="1"/>
        <end position="278"/>
    </location>
</feature>
<dbReference type="PROSITE" id="PS50850">
    <property type="entry name" value="MFS"/>
    <property type="match status" value="1"/>
</dbReference>
<dbReference type="InterPro" id="IPR005829">
    <property type="entry name" value="Sugar_transporter_CS"/>
</dbReference>
<dbReference type="STRING" id="1108044.GOOTI_162_00230"/>
<feature type="transmembrane region" description="Helical" evidence="5">
    <location>
        <begin position="136"/>
        <end position="158"/>
    </location>
</feature>
<dbReference type="EMBL" id="BAFB01000162">
    <property type="protein sequence ID" value="GAB35432.1"/>
    <property type="molecule type" value="Genomic_DNA"/>
</dbReference>
<dbReference type="PANTHER" id="PTHR23508">
    <property type="entry name" value="CARBOXYLIC ACID TRANSPORTER PROTEIN HOMOLOG"/>
    <property type="match status" value="1"/>
</dbReference>
<evidence type="ECO:0000256" key="3">
    <source>
        <dbReference type="ARBA" id="ARBA00022989"/>
    </source>
</evidence>
<dbReference type="InterPro" id="IPR036259">
    <property type="entry name" value="MFS_trans_sf"/>
</dbReference>
<dbReference type="InterPro" id="IPR020846">
    <property type="entry name" value="MFS_dom"/>
</dbReference>
<sequence length="295" mass="32073">MEKIPESRRGFFSGFLQSGYSMGYLCAALAFLLLNTWWGLNWRWMFALSIIPALIALLIRARVKESAAWEASRERIKLTQTTARQIWSNPAIWRRFIYLIALMTAFNWMSHGTQDVYPTFLKATDDDGAGLAASEATWIAVIYNVGAIIGGLIAGALSERYGRKVIIIACALLALPIVPLFAYSTTAGSLALGSFLMQMMVQGAWGVIPAHLTELSPDEIRGFYPGVTYQLGNCLAAFNLPIQETLAASHGYPFALTVTIVPVLIVVIVLTALGSERKGVTFGSGQASAVAQRSA</sequence>
<evidence type="ECO:0000256" key="2">
    <source>
        <dbReference type="ARBA" id="ARBA00022692"/>
    </source>
</evidence>
<dbReference type="Gene3D" id="1.20.1250.20">
    <property type="entry name" value="MFS general substrate transporter like domains"/>
    <property type="match status" value="2"/>
</dbReference>
<name>H5TPM4_GORO1</name>
<dbReference type="GO" id="GO:0046943">
    <property type="term" value="F:carboxylic acid transmembrane transporter activity"/>
    <property type="evidence" value="ECO:0007669"/>
    <property type="project" value="TreeGrafter"/>
</dbReference>
<dbReference type="PROSITE" id="PS00216">
    <property type="entry name" value="SUGAR_TRANSPORT_1"/>
    <property type="match status" value="1"/>
</dbReference>
<feature type="transmembrane region" description="Helical" evidence="5">
    <location>
        <begin position="165"/>
        <end position="184"/>
    </location>
</feature>
<reference evidence="7" key="1">
    <citation type="submission" date="2012-02" db="EMBL/GenBank/DDBJ databases">
        <title>Whole genome shotgun sequence of Gordonia otitidis NBRC 100426.</title>
        <authorList>
            <person name="Yoshida I."/>
            <person name="Hosoyama A."/>
            <person name="Tsuchikane K."/>
            <person name="Katsumata H."/>
            <person name="Yamazaki S."/>
            <person name="Fujita N."/>
        </authorList>
    </citation>
    <scope>NUCLEOTIDE SEQUENCE [LARGE SCALE GENOMIC DNA]</scope>
    <source>
        <strain evidence="7">NBRC 100426</strain>
    </source>
</reference>
<keyword evidence="3 5" id="KW-1133">Transmembrane helix</keyword>
<dbReference type="CDD" id="cd17316">
    <property type="entry name" value="MFS_SV2_like"/>
    <property type="match status" value="1"/>
</dbReference>
<gene>
    <name evidence="7" type="ORF">GOOTI_162_00230</name>
</gene>
<dbReference type="Pfam" id="PF00083">
    <property type="entry name" value="Sugar_tr"/>
    <property type="match status" value="2"/>
</dbReference>
<accession>H5TPM4</accession>
<evidence type="ECO:0000256" key="4">
    <source>
        <dbReference type="ARBA" id="ARBA00023136"/>
    </source>
</evidence>
<keyword evidence="2 5" id="KW-0812">Transmembrane</keyword>
<evidence type="ECO:0000256" key="5">
    <source>
        <dbReference type="SAM" id="Phobius"/>
    </source>
</evidence>
<evidence type="ECO:0000256" key="1">
    <source>
        <dbReference type="ARBA" id="ARBA00004651"/>
    </source>
</evidence>